<sequence length="951" mass="109991">MAVALLAGCSTKKNTAATRNYQAFITRYNIYYNGDEHYKETLKSMEENYEDDYSQLLYAHPADARSNSNAPQPQGDFKRSIEKAQKAIQLRSIKKRPAKKAGKGSDPAYKAWMKREEYNPFLHNAWMMMGRSQYNNGDFLGAASTFYYIARHFSWLPNTVTEAKIWQARSYAAMGWDFEAENILTKIPEKSLTSQKLKTLYNLVSGSYWVRTKEPFKAIPYLEEALRHSKGSQKSRINYLLGQLYTRKGNKKAAYNAFKQAAGSGTSHRTQLNARISQSEVFDGADIKPEVKALKRMARYDRNKEYLDQIYYAIGNLYLSRTDTIKAIENYKLAAEKSTRNGIEKAIAQLALGNLYYNRREYALAQPCYTEAIPLLPENYPGYDSLQLRSDVLDELAVYAQNVELNDSLLRLSEMPREQQLKIIGAIIDTLKRHEAEEAERIKREEYLAQQAAQGNNNMQGSANAPTTFTINTDDSWYFYNTSTRNAGKTEFQRRWGSRRLEDDWRRRNKATFSFSEFESENNDDTDSPDNENETETTAPADSSETARANDPHYPEYYLRQIPSTPEEKLNANEIIQEGMYNVGLILKDRLNAISEAATEWDKLLSRYPDNIYRLEVYYNMYLMYMRQGNKNLAERYRQLILRDFPESPYGQAMRDPSYLDKLRNMEADQEHLYEQAYRAYLNNENDSVHNALRHMQKKYPLSKIMPKFMFIDALSYVTENQPEKFRETLKQLLERYPETDMTELASAYLKGLAQGRKLHSGATNVRGMIWDMRLGNDSTEVSTDSVMFDLNPQDRQLLVLVYPTDEVSANQLLFDVARHNFSSFVVKDFDLEQMNFGRLGLLLIKDFANFEELSHYRKVLQQSPYLQLPPQVRPVMISVKNFETLIQQGRTFEDYFRYVDQQAAEQPVTAAPGSMEAGNDERRQYGSAIINDISGTGDNEENEGSEYNEQ</sequence>
<name>A0AC61S5S8_9BACT</name>
<proteinExistence type="predicted"/>
<comment type="caution">
    <text evidence="1">The sequence shown here is derived from an EMBL/GenBank/DDBJ whole genome shotgun (WGS) entry which is preliminary data.</text>
</comment>
<reference evidence="1" key="1">
    <citation type="submission" date="2019-04" db="EMBL/GenBank/DDBJ databases">
        <title>Microbes associate with the intestines of laboratory mice.</title>
        <authorList>
            <person name="Navarre W."/>
            <person name="Wong E."/>
            <person name="Huang K.C."/>
            <person name="Tropini C."/>
            <person name="Ng K."/>
            <person name="Yu B."/>
        </authorList>
    </citation>
    <scope>NUCLEOTIDE SEQUENCE</scope>
    <source>
        <strain evidence="1">NM86_A22</strain>
    </source>
</reference>
<gene>
    <name evidence="1" type="ORF">E5990_04735</name>
</gene>
<dbReference type="EMBL" id="SSTG01000040">
    <property type="protein sequence ID" value="THG52920.1"/>
    <property type="molecule type" value="Genomic_DNA"/>
</dbReference>
<accession>A0AC61S5S8</accession>
<keyword evidence="2" id="KW-1185">Reference proteome</keyword>
<evidence type="ECO:0000313" key="2">
    <source>
        <dbReference type="Proteomes" id="UP000305401"/>
    </source>
</evidence>
<protein>
    <submittedName>
        <fullName evidence="1">Tetratricopeptide repeat protein</fullName>
    </submittedName>
</protein>
<dbReference type="Proteomes" id="UP000305401">
    <property type="component" value="Unassembled WGS sequence"/>
</dbReference>
<evidence type="ECO:0000313" key="1">
    <source>
        <dbReference type="EMBL" id="THG52920.1"/>
    </source>
</evidence>
<organism evidence="1 2">
    <name type="scientific">Muribaculum caecicola</name>
    <dbReference type="NCBI Taxonomy" id="3038144"/>
    <lineage>
        <taxon>Bacteria</taxon>
        <taxon>Pseudomonadati</taxon>
        <taxon>Bacteroidota</taxon>
        <taxon>Bacteroidia</taxon>
        <taxon>Bacteroidales</taxon>
        <taxon>Muribaculaceae</taxon>
        <taxon>Muribaculum</taxon>
    </lineage>
</organism>